<evidence type="ECO:0000313" key="3">
    <source>
        <dbReference type="EMBL" id="PIR41913.1"/>
    </source>
</evidence>
<dbReference type="AlphaFoldDB" id="A0A2H0R5Y7"/>
<feature type="transmembrane region" description="Helical" evidence="2">
    <location>
        <begin position="21"/>
        <end position="43"/>
    </location>
</feature>
<proteinExistence type="predicted"/>
<comment type="caution">
    <text evidence="3">The sequence shown here is derived from an EMBL/GenBank/DDBJ whole genome shotgun (WGS) entry which is preliminary data.</text>
</comment>
<protein>
    <recommendedName>
        <fullName evidence="5">Sortase</fullName>
    </recommendedName>
</protein>
<evidence type="ECO:0000256" key="1">
    <source>
        <dbReference type="ARBA" id="ARBA00022801"/>
    </source>
</evidence>
<evidence type="ECO:0000313" key="4">
    <source>
        <dbReference type="Proteomes" id="UP000230208"/>
    </source>
</evidence>
<dbReference type="Proteomes" id="UP000230208">
    <property type="component" value="Unassembled WGS sequence"/>
</dbReference>
<reference evidence="3 4" key="1">
    <citation type="submission" date="2017-09" db="EMBL/GenBank/DDBJ databases">
        <title>Depth-based differentiation of microbial function through sediment-hosted aquifers and enrichment of novel symbionts in the deep terrestrial subsurface.</title>
        <authorList>
            <person name="Probst A.J."/>
            <person name="Ladd B."/>
            <person name="Jarett J.K."/>
            <person name="Geller-Mcgrath D.E."/>
            <person name="Sieber C.M."/>
            <person name="Emerson J.B."/>
            <person name="Anantharaman K."/>
            <person name="Thomas B.C."/>
            <person name="Malmstrom R."/>
            <person name="Stieglmeier M."/>
            <person name="Klingl A."/>
            <person name="Woyke T."/>
            <person name="Ryan C.M."/>
            <person name="Banfield J.F."/>
        </authorList>
    </citation>
    <scope>NUCLEOTIDE SEQUENCE [LARGE SCALE GENOMIC DNA]</scope>
    <source>
        <strain evidence="3">CG10_big_fil_rev_8_21_14_0_10_37_15</strain>
    </source>
</reference>
<dbReference type="Gene3D" id="2.40.260.10">
    <property type="entry name" value="Sortase"/>
    <property type="match status" value="1"/>
</dbReference>
<evidence type="ECO:0008006" key="5">
    <source>
        <dbReference type="Google" id="ProtNLM"/>
    </source>
</evidence>
<keyword evidence="2" id="KW-0812">Transmembrane</keyword>
<keyword evidence="1" id="KW-0378">Hydrolase</keyword>
<sequence length="235" mass="26008">MNINFLQPKKNKNSNSRGVGFLLFVYAISFVVIFVMLNLSFFFQRFGLITGNFINPDETSETKPSLNHYYHPEEKKRAVVPLEANQNLQADNSIFIPKTGTIAPIVLSKFSDSKNILNDLKNGTVLYPDSALPGNSGTTVILGHSSSNLPWNQFSNVFSKLNNLESGDLIYVKYQGNLFSYKVSQKRIGSVFSLARSEISGDLVLSSCWPVGSDNGRIVISAELQNDLVGLNFAI</sequence>
<dbReference type="Pfam" id="PF04203">
    <property type="entry name" value="Sortase"/>
    <property type="match status" value="1"/>
</dbReference>
<dbReference type="InterPro" id="IPR023365">
    <property type="entry name" value="Sortase_dom-sf"/>
</dbReference>
<accession>A0A2H0R5Y7</accession>
<gene>
    <name evidence="3" type="ORF">COV30_01170</name>
</gene>
<dbReference type="SUPFAM" id="SSF63817">
    <property type="entry name" value="Sortase"/>
    <property type="match status" value="1"/>
</dbReference>
<keyword evidence="2" id="KW-1133">Transmembrane helix</keyword>
<keyword evidence="2" id="KW-0472">Membrane</keyword>
<dbReference type="InterPro" id="IPR005754">
    <property type="entry name" value="Sortase"/>
</dbReference>
<dbReference type="GO" id="GO:0016787">
    <property type="term" value="F:hydrolase activity"/>
    <property type="evidence" value="ECO:0007669"/>
    <property type="project" value="UniProtKB-KW"/>
</dbReference>
<evidence type="ECO:0000256" key="2">
    <source>
        <dbReference type="SAM" id="Phobius"/>
    </source>
</evidence>
<organism evidence="3 4">
    <name type="scientific">Candidatus Yanofskybacteria bacterium CG10_big_fil_rev_8_21_14_0_10_37_15</name>
    <dbReference type="NCBI Taxonomy" id="1975097"/>
    <lineage>
        <taxon>Bacteria</taxon>
        <taxon>Candidatus Yanofskyibacteriota</taxon>
    </lineage>
</organism>
<name>A0A2H0R5Y7_9BACT</name>
<dbReference type="EMBL" id="PCXP01000018">
    <property type="protein sequence ID" value="PIR41913.1"/>
    <property type="molecule type" value="Genomic_DNA"/>
</dbReference>